<dbReference type="Pfam" id="PF02559">
    <property type="entry name" value="CarD_TRCF_RID"/>
    <property type="match status" value="1"/>
</dbReference>
<dbReference type="GO" id="GO:0000716">
    <property type="term" value="P:transcription-coupled nucleotide-excision repair, DNA damage recognition"/>
    <property type="evidence" value="ECO:0007669"/>
    <property type="project" value="UniProtKB-UniRule"/>
</dbReference>
<dbReference type="Pfam" id="PF00270">
    <property type="entry name" value="DEAD"/>
    <property type="match status" value="1"/>
</dbReference>
<dbReference type="HAMAP" id="MF_00969">
    <property type="entry name" value="TRCF"/>
    <property type="match status" value="1"/>
</dbReference>
<dbReference type="InterPro" id="IPR003711">
    <property type="entry name" value="CarD-like/TRCF_RID"/>
</dbReference>
<comment type="function">
    <text evidence="9">Couples transcription and DNA repair by recognizing RNA polymerase (RNAP) stalled at DNA lesions. Mediates ATP-dependent release of RNAP and its truncated transcript from the DNA, and recruitment of nucleotide excision repair machinery to the damaged site.</text>
</comment>
<dbReference type="Proteomes" id="UP000076335">
    <property type="component" value="Unassembled WGS sequence"/>
</dbReference>
<evidence type="ECO:0000256" key="2">
    <source>
        <dbReference type="ARBA" id="ARBA00022741"/>
    </source>
</evidence>
<keyword evidence="1 9" id="KW-0963">Cytoplasm</keyword>
<dbReference type="InterPro" id="IPR037235">
    <property type="entry name" value="TRCF-like_C_D7"/>
</dbReference>
<dbReference type="OrthoDB" id="9804325at2"/>
<dbReference type="GO" id="GO:0003678">
    <property type="term" value="F:DNA helicase activity"/>
    <property type="evidence" value="ECO:0007669"/>
    <property type="project" value="TreeGrafter"/>
</dbReference>
<comment type="subcellular location">
    <subcellularLocation>
        <location evidence="9">Cytoplasm</location>
    </subcellularLocation>
</comment>
<evidence type="ECO:0000256" key="4">
    <source>
        <dbReference type="ARBA" id="ARBA00022801"/>
    </source>
</evidence>
<evidence type="ECO:0000256" key="8">
    <source>
        <dbReference type="ARBA" id="ARBA00023204"/>
    </source>
</evidence>
<dbReference type="Gene3D" id="3.40.50.300">
    <property type="entry name" value="P-loop containing nucleotide triphosphate hydrolases"/>
    <property type="match status" value="2"/>
</dbReference>
<comment type="similarity">
    <text evidence="9">In the C-terminal section; belongs to the helicase family. RecG subfamily.</text>
</comment>
<feature type="domain" description="Helicase C-terminal" evidence="11">
    <location>
        <begin position="815"/>
        <end position="969"/>
    </location>
</feature>
<dbReference type="Pfam" id="PF03461">
    <property type="entry name" value="TRCF"/>
    <property type="match status" value="1"/>
</dbReference>
<sequence>MSKLKEIISTKGRKRLCGVPEGADALLLRELLDASVNNSTILHVVRDDKRMAQLAEALAFFAGEVEVLTLPAWDCLPYDRVSPIAEVTARRVETLTTLAEDIKPASGQGRIVLATAAAIMQRVPRVDVMRDGKLTFKSGQEHSRADLTGYFDRMGYNRAEQVMEPGDYAVRGDIVDIFAPGMKEPVRLDFFGDEIESIRRFDVETQRTVGRINEIALLPVGEVFLDQDSISRFRSGYRELFGVVSQADPLYESISNGLKYGGMEHWLPLFHDGMDTVFAYLPDVMVSFDHQYGEVIENRLEMIDDYYQARLNIKGGGLSGDNVYKPVPPERLYLDQAEFDRMLNDRTVLELSPYYEEESPERAVFDMGARPGRDFGDVRARADTNLYDELRDFISVQRGKNQQVVIAAYSDGSRDRMVSVLREHGVAKVVTAECWEDITDDLTPEQLAIVILDLEHGFRREGLWILSEQDILGDRMSRPGGRRRKAENFLREASEISEGDLVVHLDHGIGRYLGLRTVTAGGAPHDCLELEYDGGDKLFVPVENIEVLSRYGSDEGLSILDKLGGVAWQARKAKLRERIRDMAGKLIKVAAERHLRKGAALTAPEGSYDEFCASFPFAETEDQARAIRDTLDDLAAGKPMDRLVCGDVGFGKTEVALRAAFAAVMSGKQVAIVAPTTLLCRQHYLTFRQRFDGLPVRVEQLSRLVTGKNAKLVKDNLESGHVDIVCGTHALLGNGVKFKDLGLLTIDEEQHFGVKHKERLKELKTDVHVLTLTATPIPRTLQLALTGVKELSIIATPPVDRLAVRTYITPYDPVVVREAILRERHRGGQIFYVCPRVNELGRIAKELETLVPEIKFDVAHGQMGARDLEQVMTDFTDRKFDLLLATNIIESGIDVPNANTMIIHRADMFGLAQLYQLRGRIGRSKQRAYAYLTLPNGKKLTATALKRLEVMQTLDSLGAGFNLASHDLDIRGAGNLLGEEQSGHIKEVGIELYQQMIEEAVAEAKGEIEADDATSFVPQINVGMPVLIPDRYVPDLGVRLGLYRRISELRSREEVDQFAAEMIDRFGKLPKEVENLLDVVTIKQWCRTSNVEKLDAGPKGALITLRNNEFPNPVGLVGFIQQQVGVARLRPDHKIVYAAGWDGPTDRLEGLKRLMRRLADIAAKA</sequence>
<keyword evidence="2 9" id="KW-0547">Nucleotide-binding</keyword>
<evidence type="ECO:0000256" key="9">
    <source>
        <dbReference type="HAMAP-Rule" id="MF_00969"/>
    </source>
</evidence>
<keyword evidence="6 9" id="KW-0067">ATP-binding</keyword>
<dbReference type="NCBIfam" id="TIGR00580">
    <property type="entry name" value="mfd"/>
    <property type="match status" value="1"/>
</dbReference>
<dbReference type="GO" id="GO:0003684">
    <property type="term" value="F:damaged DNA binding"/>
    <property type="evidence" value="ECO:0007669"/>
    <property type="project" value="InterPro"/>
</dbReference>
<dbReference type="InterPro" id="IPR036101">
    <property type="entry name" value="CarD-like/TRCF_RID_sf"/>
</dbReference>
<dbReference type="SUPFAM" id="SSF52540">
    <property type="entry name" value="P-loop containing nucleoside triphosphate hydrolases"/>
    <property type="match status" value="4"/>
</dbReference>
<dbReference type="InterPro" id="IPR047112">
    <property type="entry name" value="RecG/Mfd"/>
</dbReference>
<keyword evidence="8 9" id="KW-0234">DNA repair</keyword>
<dbReference type="Gene3D" id="3.30.2060.10">
    <property type="entry name" value="Penicillin-binding protein 1b domain"/>
    <property type="match status" value="1"/>
</dbReference>
<evidence type="ECO:0000256" key="5">
    <source>
        <dbReference type="ARBA" id="ARBA00022806"/>
    </source>
</evidence>
<evidence type="ECO:0000256" key="3">
    <source>
        <dbReference type="ARBA" id="ARBA00022763"/>
    </source>
</evidence>
<gene>
    <name evidence="9" type="primary">mfd</name>
    <name evidence="12" type="ORF">AUP42_11390</name>
</gene>
<accession>A0A154L9Z4</accession>
<dbReference type="Pfam" id="PF17757">
    <property type="entry name" value="UvrB_inter"/>
    <property type="match status" value="1"/>
</dbReference>
<dbReference type="RefSeq" id="WP_062948872.1">
    <property type="nucleotide sequence ID" value="NZ_LPVY01000003.1"/>
</dbReference>
<dbReference type="SUPFAM" id="SSF141259">
    <property type="entry name" value="CarD-like"/>
    <property type="match status" value="1"/>
</dbReference>
<dbReference type="SUPFAM" id="SSF143517">
    <property type="entry name" value="TRCF domain-like"/>
    <property type="match status" value="1"/>
</dbReference>
<evidence type="ECO:0000256" key="7">
    <source>
        <dbReference type="ARBA" id="ARBA00023125"/>
    </source>
</evidence>
<feature type="domain" description="Helicase ATP-binding" evidence="10">
    <location>
        <begin position="633"/>
        <end position="794"/>
    </location>
</feature>
<dbReference type="Gene3D" id="3.40.50.11180">
    <property type="match status" value="1"/>
</dbReference>
<comment type="similarity">
    <text evidence="9">In the N-terminal section; belongs to the UvrB family.</text>
</comment>
<dbReference type="Pfam" id="PF00271">
    <property type="entry name" value="Helicase_C"/>
    <property type="match status" value="1"/>
</dbReference>
<keyword evidence="4 9" id="KW-0378">Hydrolase</keyword>
<dbReference type="EC" id="3.6.4.-" evidence="9"/>
<proteinExistence type="inferred from homology"/>
<dbReference type="InterPro" id="IPR041471">
    <property type="entry name" value="UvrB_inter"/>
</dbReference>
<dbReference type="PANTHER" id="PTHR47964:SF1">
    <property type="entry name" value="ATP-DEPENDENT DNA HELICASE HOMOLOG RECG, CHLOROPLASTIC"/>
    <property type="match status" value="1"/>
</dbReference>
<evidence type="ECO:0000313" key="12">
    <source>
        <dbReference type="EMBL" id="KZB68069.1"/>
    </source>
</evidence>
<dbReference type="GO" id="GO:0016787">
    <property type="term" value="F:hydrolase activity"/>
    <property type="evidence" value="ECO:0007669"/>
    <property type="project" value="UniProtKB-KW"/>
</dbReference>
<dbReference type="EMBL" id="LPVY01000003">
    <property type="protein sequence ID" value="KZB68069.1"/>
    <property type="molecule type" value="Genomic_DNA"/>
</dbReference>
<dbReference type="Gene3D" id="2.40.10.170">
    <property type="match status" value="1"/>
</dbReference>
<keyword evidence="7 9" id="KW-0238">DNA-binding</keyword>
<keyword evidence="3 9" id="KW-0227">DNA damage</keyword>
<organism evidence="12 13">
    <name type="scientific">Thalassospira lucentensis</name>
    <dbReference type="NCBI Taxonomy" id="168935"/>
    <lineage>
        <taxon>Bacteria</taxon>
        <taxon>Pseudomonadati</taxon>
        <taxon>Pseudomonadota</taxon>
        <taxon>Alphaproteobacteria</taxon>
        <taxon>Rhodospirillales</taxon>
        <taxon>Thalassospiraceae</taxon>
        <taxon>Thalassospira</taxon>
    </lineage>
</organism>
<evidence type="ECO:0000259" key="11">
    <source>
        <dbReference type="PROSITE" id="PS51194"/>
    </source>
</evidence>
<dbReference type="CDD" id="cd17991">
    <property type="entry name" value="DEXHc_TRCF"/>
    <property type="match status" value="1"/>
</dbReference>
<evidence type="ECO:0000256" key="1">
    <source>
        <dbReference type="ARBA" id="ARBA00022490"/>
    </source>
</evidence>
<dbReference type="GO" id="GO:0005737">
    <property type="term" value="C:cytoplasm"/>
    <property type="evidence" value="ECO:0007669"/>
    <property type="project" value="UniProtKB-SubCell"/>
</dbReference>
<dbReference type="InterPro" id="IPR027417">
    <property type="entry name" value="P-loop_NTPase"/>
</dbReference>
<dbReference type="SMART" id="SM00982">
    <property type="entry name" value="TRCF"/>
    <property type="match status" value="1"/>
</dbReference>
<dbReference type="SMART" id="SM00490">
    <property type="entry name" value="HELICc"/>
    <property type="match status" value="1"/>
</dbReference>
<dbReference type="PANTHER" id="PTHR47964">
    <property type="entry name" value="ATP-DEPENDENT DNA HELICASE HOMOLOG RECG, CHLOROPLASTIC"/>
    <property type="match status" value="1"/>
</dbReference>
<dbReference type="InterPro" id="IPR004576">
    <property type="entry name" value="Mfd"/>
</dbReference>
<dbReference type="AlphaFoldDB" id="A0A154L9Z4"/>
<dbReference type="SMART" id="SM01058">
    <property type="entry name" value="CarD_TRCF"/>
    <property type="match status" value="1"/>
</dbReference>
<evidence type="ECO:0000259" key="10">
    <source>
        <dbReference type="PROSITE" id="PS51192"/>
    </source>
</evidence>
<dbReference type="PROSITE" id="PS51192">
    <property type="entry name" value="HELICASE_ATP_BIND_1"/>
    <property type="match status" value="1"/>
</dbReference>
<keyword evidence="5" id="KW-0347">Helicase</keyword>
<protein>
    <recommendedName>
        <fullName evidence="9">Transcription-repair-coupling factor</fullName>
        <shortName evidence="9">TRCF</shortName>
        <ecNumber evidence="9">3.6.4.-</ecNumber>
    </recommendedName>
</protein>
<dbReference type="GO" id="GO:0005524">
    <property type="term" value="F:ATP binding"/>
    <property type="evidence" value="ECO:0007669"/>
    <property type="project" value="UniProtKB-UniRule"/>
</dbReference>
<evidence type="ECO:0000313" key="13">
    <source>
        <dbReference type="Proteomes" id="UP000076335"/>
    </source>
</evidence>
<dbReference type="Gene3D" id="3.40.50.11140">
    <property type="match status" value="1"/>
</dbReference>
<dbReference type="Gene3D" id="3.90.1150.50">
    <property type="entry name" value="Transcription-repair-coupling factor, D7 domain"/>
    <property type="match status" value="1"/>
</dbReference>
<dbReference type="InterPro" id="IPR011545">
    <property type="entry name" value="DEAD/DEAH_box_helicase_dom"/>
</dbReference>
<dbReference type="InterPro" id="IPR014001">
    <property type="entry name" value="Helicase_ATP-bd"/>
</dbReference>
<comment type="caution">
    <text evidence="12">The sequence shown here is derived from an EMBL/GenBank/DDBJ whole genome shotgun (WGS) entry which is preliminary data.</text>
</comment>
<dbReference type="PROSITE" id="PS51194">
    <property type="entry name" value="HELICASE_CTER"/>
    <property type="match status" value="1"/>
</dbReference>
<dbReference type="SMART" id="SM00487">
    <property type="entry name" value="DEXDc"/>
    <property type="match status" value="1"/>
</dbReference>
<dbReference type="InterPro" id="IPR005118">
    <property type="entry name" value="TRCF_C"/>
</dbReference>
<dbReference type="InterPro" id="IPR001650">
    <property type="entry name" value="Helicase_C-like"/>
</dbReference>
<evidence type="ECO:0000256" key="6">
    <source>
        <dbReference type="ARBA" id="ARBA00022840"/>
    </source>
</evidence>
<name>A0A154L9Z4_9PROT</name>
<reference evidence="12 13" key="1">
    <citation type="submission" date="2015-12" db="EMBL/GenBank/DDBJ databases">
        <title>Genome sequence of Thalassospira lucentensis MCCC 1A02072.</title>
        <authorList>
            <person name="Lu L."/>
            <person name="Lai Q."/>
            <person name="Shao Z."/>
            <person name="Qian P."/>
        </authorList>
    </citation>
    <scope>NUCLEOTIDE SEQUENCE [LARGE SCALE GENOMIC DNA]</scope>
    <source>
        <strain evidence="12 13">MCCC 1A02072</strain>
    </source>
</reference>
<dbReference type="GO" id="GO:0006355">
    <property type="term" value="P:regulation of DNA-templated transcription"/>
    <property type="evidence" value="ECO:0007669"/>
    <property type="project" value="UniProtKB-UniRule"/>
</dbReference>